<feature type="compositionally biased region" description="Basic residues" evidence="1">
    <location>
        <begin position="122"/>
        <end position="136"/>
    </location>
</feature>
<dbReference type="EMBL" id="CAJSLV010000042">
    <property type="protein sequence ID" value="CAG6391832.1"/>
    <property type="molecule type" value="Genomic_DNA"/>
</dbReference>
<dbReference type="AlphaFoldDB" id="A0A9W4E348"/>
<evidence type="ECO:0000256" key="1">
    <source>
        <dbReference type="SAM" id="MobiDB-lite"/>
    </source>
</evidence>
<evidence type="ECO:0000313" key="2">
    <source>
        <dbReference type="EMBL" id="CAG6391832.1"/>
    </source>
</evidence>
<protein>
    <submittedName>
        <fullName evidence="2">Uncharacterized protein</fullName>
    </submittedName>
</protein>
<dbReference type="Proteomes" id="UP001152519">
    <property type="component" value="Unassembled WGS sequence"/>
</dbReference>
<name>A0A9W4E348_9ACTN</name>
<feature type="region of interest" description="Disordered" evidence="1">
    <location>
        <begin position="122"/>
        <end position="146"/>
    </location>
</feature>
<organism evidence="2 3">
    <name type="scientific">Actinacidiphila cocklensis</name>
    <dbReference type="NCBI Taxonomy" id="887465"/>
    <lineage>
        <taxon>Bacteria</taxon>
        <taxon>Bacillati</taxon>
        <taxon>Actinomycetota</taxon>
        <taxon>Actinomycetes</taxon>
        <taxon>Kitasatosporales</taxon>
        <taxon>Streptomycetaceae</taxon>
        <taxon>Actinacidiphila</taxon>
    </lineage>
</organism>
<accession>A0A9W4E348</accession>
<gene>
    <name evidence="2" type="ORF">SCOCK_140030</name>
</gene>
<reference evidence="2" key="1">
    <citation type="submission" date="2021-05" db="EMBL/GenBank/DDBJ databases">
        <authorList>
            <person name="Arsene-Ploetze F."/>
        </authorList>
    </citation>
    <scope>NUCLEOTIDE SEQUENCE</scope>
    <source>
        <strain evidence="2">DSM 42138</strain>
    </source>
</reference>
<keyword evidence="3" id="KW-1185">Reference proteome</keyword>
<evidence type="ECO:0000313" key="3">
    <source>
        <dbReference type="Proteomes" id="UP001152519"/>
    </source>
</evidence>
<feature type="compositionally biased region" description="Basic residues" evidence="1">
    <location>
        <begin position="1"/>
        <end position="19"/>
    </location>
</feature>
<sequence length="195" mass="23214">MRPRTGHMLGRTHRRRRCPPRPVPALTHQPVREHHHTRDQHSRLRRHPRRHHVHTQQMVHDPHIPTPQVRPQWATQPAVLPQLTGHVQRQIPAVMATGDLRHPHTGTRIARHLKAQLRQHRQQRHHRRPTVRHPHPPAHISPQRLPHTRPRHRLTRLKSTRFPDVMTGRTKRHQPGRLLQRHPQPISNDLPLPRC</sequence>
<feature type="region of interest" description="Disordered" evidence="1">
    <location>
        <begin position="164"/>
        <end position="195"/>
    </location>
</feature>
<feature type="compositionally biased region" description="Basic residues" evidence="1">
    <location>
        <begin position="33"/>
        <end position="54"/>
    </location>
</feature>
<proteinExistence type="predicted"/>
<comment type="caution">
    <text evidence="2">The sequence shown here is derived from an EMBL/GenBank/DDBJ whole genome shotgun (WGS) entry which is preliminary data.</text>
</comment>
<feature type="region of interest" description="Disordered" evidence="1">
    <location>
        <begin position="1"/>
        <end position="63"/>
    </location>
</feature>